<protein>
    <submittedName>
        <fullName evidence="1">Uncharacterized protein</fullName>
    </submittedName>
</protein>
<organism evidence="1 2">
    <name type="scientific">Bradymonas sediminis</name>
    <dbReference type="NCBI Taxonomy" id="1548548"/>
    <lineage>
        <taxon>Bacteria</taxon>
        <taxon>Deltaproteobacteria</taxon>
        <taxon>Bradymonadales</taxon>
        <taxon>Bradymonadaceae</taxon>
        <taxon>Bradymonas</taxon>
    </lineage>
</organism>
<dbReference type="RefSeq" id="WP_111332780.1">
    <property type="nucleotide sequence ID" value="NZ_CP030032.1"/>
</dbReference>
<dbReference type="AlphaFoldDB" id="A0A2Z4FIU1"/>
<reference evidence="1 2" key="1">
    <citation type="submission" date="2018-06" db="EMBL/GenBank/DDBJ databases">
        <title>Lujinxingia sediminis gen. nov. sp. nov., a new facultative anaerobic member of the class Deltaproteobacteria, and proposal of Lujinxingaceae fam. nov.</title>
        <authorList>
            <person name="Guo L.-Y."/>
            <person name="Li C.-M."/>
            <person name="Wang S."/>
            <person name="Du Z.-J."/>
        </authorList>
    </citation>
    <scope>NUCLEOTIDE SEQUENCE [LARGE SCALE GENOMIC DNA]</scope>
    <source>
        <strain evidence="1 2">FA350</strain>
    </source>
</reference>
<keyword evidence="2" id="KW-1185">Reference proteome</keyword>
<dbReference type="EMBL" id="CP030032">
    <property type="protein sequence ID" value="AWV88780.1"/>
    <property type="molecule type" value="Genomic_DNA"/>
</dbReference>
<sequence>MSKQPHQAPDTAPHNAADTRQSGMGAVILHHSVTALLIMLVIALAVWSYLSFRNTDFFEAPTQNSRIGSYVEGAQKQRIHFALDVYYRLDGRYPLTLNELVERQLLQPSDLSYPATSPTSREQYVYERVQDSYTLEFARPLPAPPSDAPGEPTF</sequence>
<name>A0A2Z4FIU1_9DELT</name>
<dbReference type="OrthoDB" id="5512146at2"/>
<dbReference type="Proteomes" id="UP000249799">
    <property type="component" value="Chromosome"/>
</dbReference>
<accession>A0A2Z4FIU1</accession>
<gene>
    <name evidence="1" type="ORF">DN745_05275</name>
</gene>
<evidence type="ECO:0000313" key="2">
    <source>
        <dbReference type="Proteomes" id="UP000249799"/>
    </source>
</evidence>
<evidence type="ECO:0000313" key="1">
    <source>
        <dbReference type="EMBL" id="AWV88780.1"/>
    </source>
</evidence>
<proteinExistence type="predicted"/>
<dbReference type="KEGG" id="bsed:DN745_05275"/>